<gene>
    <name evidence="2" type="ORF">U5817_12075</name>
</gene>
<name>A0ABZ1ASP1_AROEV</name>
<evidence type="ECO:0000313" key="3">
    <source>
        <dbReference type="Proteomes" id="UP001626593"/>
    </source>
</evidence>
<dbReference type="PIRSF" id="PIRSF012293">
    <property type="entry name" value="EutA"/>
    <property type="match status" value="1"/>
</dbReference>
<accession>A0ABZ1ASP1</accession>
<feature type="compositionally biased region" description="Low complexity" evidence="1">
    <location>
        <begin position="496"/>
        <end position="510"/>
    </location>
</feature>
<evidence type="ECO:0000256" key="1">
    <source>
        <dbReference type="SAM" id="MobiDB-lite"/>
    </source>
</evidence>
<feature type="region of interest" description="Disordered" evidence="1">
    <location>
        <begin position="496"/>
        <end position="517"/>
    </location>
</feature>
<dbReference type="Pfam" id="PF06277">
    <property type="entry name" value="EutA"/>
    <property type="match status" value="1"/>
</dbReference>
<dbReference type="EMBL" id="CP141259">
    <property type="protein sequence ID" value="WRL48752.1"/>
    <property type="molecule type" value="Genomic_DNA"/>
</dbReference>
<dbReference type="Proteomes" id="UP001626593">
    <property type="component" value="Chromosome"/>
</dbReference>
<organism evidence="2 3">
    <name type="scientific">Aromatoleum evansii</name>
    <name type="common">Azoarcus evansii</name>
    <dbReference type="NCBI Taxonomy" id="59406"/>
    <lineage>
        <taxon>Bacteria</taxon>
        <taxon>Pseudomonadati</taxon>
        <taxon>Pseudomonadota</taxon>
        <taxon>Betaproteobacteria</taxon>
        <taxon>Rhodocyclales</taxon>
        <taxon>Rhodocyclaceae</taxon>
        <taxon>Aromatoleum</taxon>
    </lineage>
</organism>
<evidence type="ECO:0000313" key="2">
    <source>
        <dbReference type="EMBL" id="WRL48752.1"/>
    </source>
</evidence>
<keyword evidence="3" id="KW-1185">Reference proteome</keyword>
<dbReference type="RefSeq" id="WP_407280909.1">
    <property type="nucleotide sequence ID" value="NZ_CP141259.1"/>
</dbReference>
<dbReference type="InterPro" id="IPR043129">
    <property type="entry name" value="ATPase_NBD"/>
</dbReference>
<dbReference type="SUPFAM" id="SSF53067">
    <property type="entry name" value="Actin-like ATPase domain"/>
    <property type="match status" value="1"/>
</dbReference>
<reference evidence="2 3" key="1">
    <citation type="submission" date="2023-12" db="EMBL/GenBank/DDBJ databases">
        <title>A. evansii MAY27, complete genome.</title>
        <authorList>
            <person name="Wang Y."/>
        </authorList>
    </citation>
    <scope>NUCLEOTIDE SEQUENCE [LARGE SCALE GENOMIC DNA]</scope>
    <source>
        <strain evidence="2 3">MAY27</strain>
    </source>
</reference>
<sequence>MRDPAGGRVFFSSVRRSLEVEDEIRLLSVGVDIGSSTSHLTFSRLVLERLDNRYVVAERSIDYESAVLLTPYADDMTIDATELGCFIRRQYALAGIESSAIDTGALILTGVAVRRHNARAIGELFAAQAGKFVSVSAGDALETTLAAYGSGAVARSIRDGVRVMNVDIGGGTSKIAVCDGGAVVDLTAIDVGARIVAFDEQGRVRRIEEAGRRFASEAGLALELGERVDPAGLQRMAEIMADRLFEAIDGAAASAGTARLLRLAPLAPGRKPDVVTFSGGVSEYVYRRESGSYGDLGAALADAVLRRVGAWGPCVARPDEGIRATVVGASQYTVQVSGGTIFVAPADTLPVRNVPVVVPDLPLDDERLDAEAIADATRHSLRRLDLDDGSRAVAICYRWRGSATFGRLDAFCRGLLAGLAPLIDGGLPLILVGDGDVGGLVGIHCREELRVPNPVVSIDGITVAEFDFIDIGALLETSGAVPVVVKSLVFPASSAVGRPSSGAGAAAAEPQRPWVSA</sequence>
<protein>
    <submittedName>
        <fullName evidence="2">Ethanolamine ammonia-lyase reactivating factor EutA</fullName>
    </submittedName>
</protein>
<dbReference type="InterPro" id="IPR009377">
    <property type="entry name" value="EutA"/>
</dbReference>
<proteinExistence type="predicted"/>